<evidence type="ECO:0000256" key="1">
    <source>
        <dbReference type="SAM" id="SignalP"/>
    </source>
</evidence>
<feature type="chain" id="PRO_5040979034" evidence="1">
    <location>
        <begin position="21"/>
        <end position="262"/>
    </location>
</feature>
<protein>
    <submittedName>
        <fullName evidence="2">Uncharacterized protein</fullName>
    </submittedName>
</protein>
<reference evidence="2" key="1">
    <citation type="submission" date="2022-07" db="EMBL/GenBank/DDBJ databases">
        <title>Genome analysis of Parmales, a sister group of diatoms, reveals the evolutionary specialization of diatoms from phago-mixotrophs to photoautotrophs.</title>
        <authorList>
            <person name="Ban H."/>
            <person name="Sato S."/>
            <person name="Yoshikawa S."/>
            <person name="Kazumasa Y."/>
            <person name="Nakamura Y."/>
            <person name="Ichinomiya M."/>
            <person name="Saitoh K."/>
            <person name="Sato N."/>
            <person name="Blanc-Mathieu R."/>
            <person name="Endo H."/>
            <person name="Kuwata A."/>
            <person name="Ogata H."/>
        </authorList>
    </citation>
    <scope>NUCLEOTIDE SEQUENCE</scope>
</reference>
<name>A0A9W7A3H5_9STRA</name>
<organism evidence="2 3">
    <name type="scientific">Triparma retinervis</name>
    <dbReference type="NCBI Taxonomy" id="2557542"/>
    <lineage>
        <taxon>Eukaryota</taxon>
        <taxon>Sar</taxon>
        <taxon>Stramenopiles</taxon>
        <taxon>Ochrophyta</taxon>
        <taxon>Bolidophyceae</taxon>
        <taxon>Parmales</taxon>
        <taxon>Triparmaceae</taxon>
        <taxon>Triparma</taxon>
    </lineage>
</organism>
<dbReference type="AlphaFoldDB" id="A0A9W7A3H5"/>
<dbReference type="EMBL" id="BRXZ01002433">
    <property type="protein sequence ID" value="GMH61988.1"/>
    <property type="molecule type" value="Genomic_DNA"/>
</dbReference>
<dbReference type="OrthoDB" id="42952at2759"/>
<keyword evidence="1" id="KW-0732">Signal</keyword>
<accession>A0A9W7A3H5</accession>
<dbReference type="Proteomes" id="UP001165082">
    <property type="component" value="Unassembled WGS sequence"/>
</dbReference>
<evidence type="ECO:0000313" key="3">
    <source>
        <dbReference type="Proteomes" id="UP001165082"/>
    </source>
</evidence>
<gene>
    <name evidence="2" type="ORF">TrRE_jg8989</name>
</gene>
<proteinExistence type="predicted"/>
<evidence type="ECO:0000313" key="2">
    <source>
        <dbReference type="EMBL" id="GMH61988.1"/>
    </source>
</evidence>
<feature type="signal peptide" evidence="1">
    <location>
        <begin position="1"/>
        <end position="20"/>
    </location>
</feature>
<sequence length="262" mass="29218">MRPVIVTGFLILAHLWLSYAWDGKHGNRNAASHLWSTFIINNAADMKPSQVELFFSGFCAVSGSPVRPNDYNRYLLTLPLVSGEGERTGAMHYCCWPCVCDSQDFIRVDTLTIPTNHGPRQYHFAVVGNPCENEEALHKPFHQPFYGGRDTTLAREAREVRCINGELAGATMSDHGFVIISMFFDLPIDGSLTVTNPATDFQMQPGRVSDYNGVQVQHEREYAGWCEDRANNGYNSGMGEIFRKVAEIAPIVIQPQIASTDL</sequence>
<comment type="caution">
    <text evidence="2">The sequence shown here is derived from an EMBL/GenBank/DDBJ whole genome shotgun (WGS) entry which is preliminary data.</text>
</comment>
<keyword evidence="3" id="KW-1185">Reference proteome</keyword>